<dbReference type="PROSITE" id="PS50928">
    <property type="entry name" value="ABC_TM1"/>
    <property type="match status" value="1"/>
</dbReference>
<evidence type="ECO:0000313" key="9">
    <source>
        <dbReference type="EMBL" id="MBU9735686.1"/>
    </source>
</evidence>
<keyword evidence="4 7" id="KW-0812">Transmembrane</keyword>
<evidence type="ECO:0000313" key="10">
    <source>
        <dbReference type="Proteomes" id="UP000712157"/>
    </source>
</evidence>
<feature type="transmembrane region" description="Helical" evidence="7">
    <location>
        <begin position="282"/>
        <end position="303"/>
    </location>
</feature>
<dbReference type="SUPFAM" id="SSF161098">
    <property type="entry name" value="MetI-like"/>
    <property type="match status" value="1"/>
</dbReference>
<protein>
    <submittedName>
        <fullName evidence="9">ABC transporter permease subunit</fullName>
    </submittedName>
</protein>
<organism evidence="9 10">
    <name type="scientific">Diplocloster agilis</name>
    <dbReference type="NCBI Taxonomy" id="2850323"/>
    <lineage>
        <taxon>Bacteria</taxon>
        <taxon>Bacillati</taxon>
        <taxon>Bacillota</taxon>
        <taxon>Clostridia</taxon>
        <taxon>Lachnospirales</taxon>
        <taxon>Lachnospiraceae</taxon>
        <taxon>Diplocloster</taxon>
    </lineage>
</organism>
<proteinExistence type="inferred from homology"/>
<feature type="transmembrane region" description="Helical" evidence="7">
    <location>
        <begin position="126"/>
        <end position="146"/>
    </location>
</feature>
<dbReference type="EMBL" id="JAHQCW010000004">
    <property type="protein sequence ID" value="MBU9735686.1"/>
    <property type="molecule type" value="Genomic_DNA"/>
</dbReference>
<dbReference type="CDD" id="cd06261">
    <property type="entry name" value="TM_PBP2"/>
    <property type="match status" value="1"/>
</dbReference>
<keyword evidence="2 7" id="KW-0813">Transport</keyword>
<keyword evidence="5 7" id="KW-1133">Transmembrane helix</keyword>
<comment type="similarity">
    <text evidence="7">Belongs to the binding-protein-dependent transport system permease family.</text>
</comment>
<evidence type="ECO:0000256" key="1">
    <source>
        <dbReference type="ARBA" id="ARBA00004651"/>
    </source>
</evidence>
<reference evidence="9" key="1">
    <citation type="submission" date="2021-06" db="EMBL/GenBank/DDBJ databases">
        <title>Description of novel taxa of the family Lachnospiraceae.</title>
        <authorList>
            <person name="Chaplin A.V."/>
            <person name="Sokolova S.R."/>
            <person name="Pikina A.P."/>
            <person name="Korzhanova M."/>
            <person name="Belova V."/>
            <person name="Korostin D."/>
            <person name="Efimov B.A."/>
        </authorList>
    </citation>
    <scope>NUCLEOTIDE SEQUENCE</scope>
    <source>
        <strain evidence="9">ASD5720</strain>
    </source>
</reference>
<dbReference type="InterPro" id="IPR035906">
    <property type="entry name" value="MetI-like_sf"/>
</dbReference>
<comment type="caution">
    <text evidence="9">The sequence shown here is derived from an EMBL/GenBank/DDBJ whole genome shotgun (WGS) entry which is preliminary data.</text>
</comment>
<comment type="subcellular location">
    <subcellularLocation>
        <location evidence="1 7">Cell membrane</location>
        <topology evidence="1 7">Multi-pass membrane protein</topology>
    </subcellularLocation>
</comment>
<feature type="transmembrane region" description="Helical" evidence="7">
    <location>
        <begin position="177"/>
        <end position="201"/>
    </location>
</feature>
<keyword evidence="10" id="KW-1185">Reference proteome</keyword>
<dbReference type="GO" id="GO:0055085">
    <property type="term" value="P:transmembrane transport"/>
    <property type="evidence" value="ECO:0007669"/>
    <property type="project" value="InterPro"/>
</dbReference>
<accession>A0A949JX32</accession>
<dbReference type="InterPro" id="IPR050809">
    <property type="entry name" value="UgpAE/MalFG_permease"/>
</dbReference>
<dbReference type="PANTHER" id="PTHR43227">
    <property type="entry name" value="BLL4140 PROTEIN"/>
    <property type="match status" value="1"/>
</dbReference>
<dbReference type="Proteomes" id="UP000712157">
    <property type="component" value="Unassembled WGS sequence"/>
</dbReference>
<evidence type="ECO:0000259" key="8">
    <source>
        <dbReference type="PROSITE" id="PS50928"/>
    </source>
</evidence>
<evidence type="ECO:0000256" key="3">
    <source>
        <dbReference type="ARBA" id="ARBA00022475"/>
    </source>
</evidence>
<evidence type="ECO:0000256" key="5">
    <source>
        <dbReference type="ARBA" id="ARBA00022989"/>
    </source>
</evidence>
<keyword evidence="6 7" id="KW-0472">Membrane</keyword>
<feature type="transmembrane region" description="Helical" evidence="7">
    <location>
        <begin position="222"/>
        <end position="244"/>
    </location>
</feature>
<evidence type="ECO:0000256" key="2">
    <source>
        <dbReference type="ARBA" id="ARBA00022448"/>
    </source>
</evidence>
<dbReference type="GO" id="GO:0005886">
    <property type="term" value="C:plasma membrane"/>
    <property type="evidence" value="ECO:0007669"/>
    <property type="project" value="UniProtKB-SubCell"/>
</dbReference>
<evidence type="ECO:0000256" key="7">
    <source>
        <dbReference type="RuleBase" id="RU363032"/>
    </source>
</evidence>
<dbReference type="RefSeq" id="WP_158342315.1">
    <property type="nucleotide sequence ID" value="NZ_JAHQCW010000004.1"/>
</dbReference>
<feature type="domain" description="ABC transmembrane type-1" evidence="8">
    <location>
        <begin position="86"/>
        <end position="303"/>
    </location>
</feature>
<dbReference type="Gene3D" id="1.10.3720.10">
    <property type="entry name" value="MetI-like"/>
    <property type="match status" value="1"/>
</dbReference>
<keyword evidence="3" id="KW-1003">Cell membrane</keyword>
<name>A0A949JX32_9FIRM</name>
<evidence type="ECO:0000256" key="4">
    <source>
        <dbReference type="ARBA" id="ARBA00022692"/>
    </source>
</evidence>
<dbReference type="InterPro" id="IPR000515">
    <property type="entry name" value="MetI-like"/>
</dbReference>
<dbReference type="PANTHER" id="PTHR43227:SF11">
    <property type="entry name" value="BLL4140 PROTEIN"/>
    <property type="match status" value="1"/>
</dbReference>
<dbReference type="AlphaFoldDB" id="A0A949JX32"/>
<dbReference type="Pfam" id="PF00528">
    <property type="entry name" value="BPD_transp_1"/>
    <property type="match status" value="1"/>
</dbReference>
<feature type="transmembrane region" description="Helical" evidence="7">
    <location>
        <begin position="94"/>
        <end position="114"/>
    </location>
</feature>
<evidence type="ECO:0000256" key="6">
    <source>
        <dbReference type="ARBA" id="ARBA00023136"/>
    </source>
</evidence>
<gene>
    <name evidence="9" type="ORF">KTH89_03995</name>
</gene>
<sequence>MINKTKTLPLKRVKEPFKKNFKRNYQLYILLLLPVAWLLLFKYGPMYGLLIAFKDYEISKGILGSDWVGFANFDKFFHNYMFGKVIRNTLTVSFYQLIASFPFPIILALALNSTRKKKFGKTVQTLTYMPYFISVVVLCSIVIQFLSPRMGIINEMIRFFGGTPKDFMADPNMFPHIYVWSGIWQSCGWGTIVYLAALSGVDESLHEAAMIDGATRFQRVRYIDFRCILPTASIMLILNAGQIMNIGFEKAFLLQNQLNKDTSEIISTFTYNVGFATAVTDFSMATAIGLFNSVINLILILTVNKISKKLSDTSLF</sequence>
<feature type="transmembrane region" description="Helical" evidence="7">
    <location>
        <begin position="27"/>
        <end position="44"/>
    </location>
</feature>